<reference evidence="3" key="1">
    <citation type="submission" date="2011-07" db="EMBL/GenBank/DDBJ databases">
        <authorList>
            <consortium name="Caenorhabditis brenneri Sequencing and Analysis Consortium"/>
            <person name="Wilson R.K."/>
        </authorList>
    </citation>
    <scope>NUCLEOTIDE SEQUENCE [LARGE SCALE GENOMIC DNA]</scope>
    <source>
        <strain evidence="3">PB2801</strain>
    </source>
</reference>
<keyword evidence="1" id="KW-0472">Membrane</keyword>
<keyword evidence="3" id="KW-1185">Reference proteome</keyword>
<evidence type="ECO:0000313" key="2">
    <source>
        <dbReference type="EMBL" id="EGT44851.1"/>
    </source>
</evidence>
<protein>
    <submittedName>
        <fullName evidence="2">Uncharacterized protein</fullName>
    </submittedName>
</protein>
<dbReference type="InParanoid" id="G0MV92"/>
<name>G0MV92_CAEBE</name>
<dbReference type="HOGENOM" id="CLU_3392681_0_0_1"/>
<keyword evidence="1" id="KW-0812">Transmembrane</keyword>
<organism evidence="3">
    <name type="scientific">Caenorhabditis brenneri</name>
    <name type="common">Nematode worm</name>
    <dbReference type="NCBI Taxonomy" id="135651"/>
    <lineage>
        <taxon>Eukaryota</taxon>
        <taxon>Metazoa</taxon>
        <taxon>Ecdysozoa</taxon>
        <taxon>Nematoda</taxon>
        <taxon>Chromadorea</taxon>
        <taxon>Rhabditida</taxon>
        <taxon>Rhabditina</taxon>
        <taxon>Rhabditomorpha</taxon>
        <taxon>Rhabditoidea</taxon>
        <taxon>Rhabditidae</taxon>
        <taxon>Peloderinae</taxon>
        <taxon>Caenorhabditis</taxon>
    </lineage>
</organism>
<evidence type="ECO:0000256" key="1">
    <source>
        <dbReference type="SAM" id="Phobius"/>
    </source>
</evidence>
<accession>G0MV92</accession>
<feature type="transmembrane region" description="Helical" evidence="1">
    <location>
        <begin position="6"/>
        <end position="24"/>
    </location>
</feature>
<evidence type="ECO:0000313" key="3">
    <source>
        <dbReference type="Proteomes" id="UP000008068"/>
    </source>
</evidence>
<dbReference type="EMBL" id="GL379814">
    <property type="protein sequence ID" value="EGT44851.1"/>
    <property type="molecule type" value="Genomic_DNA"/>
</dbReference>
<proteinExistence type="predicted"/>
<sequence length="32" mass="3838">MKNKLYGSSILTTVILSYYLSYHFNRIQKQDL</sequence>
<dbReference type="Proteomes" id="UP000008068">
    <property type="component" value="Unassembled WGS sequence"/>
</dbReference>
<dbReference type="AlphaFoldDB" id="G0MV92"/>
<gene>
    <name evidence="2" type="ORF">CAEBREN_01305</name>
</gene>
<keyword evidence="1" id="KW-1133">Transmembrane helix</keyword>